<dbReference type="PANTHER" id="PTHR42783:SF3">
    <property type="entry name" value="GLUTAMATE SYNTHASE [NADPH] SMALL CHAIN-RELATED"/>
    <property type="match status" value="1"/>
</dbReference>
<evidence type="ECO:0000313" key="6">
    <source>
        <dbReference type="Proteomes" id="UP000192478"/>
    </source>
</evidence>
<evidence type="ECO:0000313" key="4">
    <source>
        <dbReference type="EMBL" id="ARE85784.1"/>
    </source>
</evidence>
<dbReference type="EMBL" id="CP017603">
    <property type="protein sequence ID" value="AOY75496.1"/>
    <property type="molecule type" value="Genomic_DNA"/>
</dbReference>
<protein>
    <submittedName>
        <fullName evidence="3">Dihydropyrimidine dehydrogenase</fullName>
    </submittedName>
    <submittedName>
        <fullName evidence="4">Glutamate synthase small chain</fullName>
        <ecNumber evidence="4">1.4.1.13</ecNumber>
    </submittedName>
</protein>
<dbReference type="KEGG" id="cfm:BJL90_06045"/>
<evidence type="ECO:0000259" key="2">
    <source>
        <dbReference type="Pfam" id="PF14691"/>
    </source>
</evidence>
<dbReference type="EC" id="1.4.1.13" evidence="4"/>
<name>A0AAC9WEN0_9CLOT</name>
<dbReference type="InterPro" id="IPR009051">
    <property type="entry name" value="Helical_ferredxn"/>
</dbReference>
<accession>A0AAC9WEN0</accession>
<dbReference type="GO" id="GO:0051536">
    <property type="term" value="F:iron-sulfur cluster binding"/>
    <property type="evidence" value="ECO:0007669"/>
    <property type="project" value="InterPro"/>
</dbReference>
<evidence type="ECO:0000259" key="1">
    <source>
        <dbReference type="Pfam" id="PF07992"/>
    </source>
</evidence>
<dbReference type="SUPFAM" id="SSF51971">
    <property type="entry name" value="Nucleotide-binding domain"/>
    <property type="match status" value="2"/>
</dbReference>
<gene>
    <name evidence="4" type="primary">gltD</name>
    <name evidence="3" type="ORF">BJL90_06045</name>
    <name evidence="4" type="ORF">CLFO_01000</name>
</gene>
<dbReference type="Proteomes" id="UP000177894">
    <property type="component" value="Chromosome"/>
</dbReference>
<dbReference type="RefSeq" id="WP_070965353.1">
    <property type="nucleotide sequence ID" value="NZ_CP017603.1"/>
</dbReference>
<dbReference type="PRINTS" id="PR00469">
    <property type="entry name" value="PNDRDTASEII"/>
</dbReference>
<organism evidence="4 6">
    <name type="scientific">Clostridium formicaceticum</name>
    <dbReference type="NCBI Taxonomy" id="1497"/>
    <lineage>
        <taxon>Bacteria</taxon>
        <taxon>Bacillati</taxon>
        <taxon>Bacillota</taxon>
        <taxon>Clostridia</taxon>
        <taxon>Eubacteriales</taxon>
        <taxon>Clostridiaceae</taxon>
        <taxon>Clostridium</taxon>
    </lineage>
</organism>
<dbReference type="InterPro" id="IPR028261">
    <property type="entry name" value="DPD_II"/>
</dbReference>
<reference evidence="3 5" key="1">
    <citation type="submission" date="2016-10" db="EMBL/GenBank/DDBJ databases">
        <title>Complete Genome Sequence of Acetogen Clostridium formicoaceticum ATCC 27076.</title>
        <authorList>
            <person name="Bao T."/>
            <person name="Cheng C."/>
            <person name="Zhao J."/>
            <person name="Yang S.-T."/>
            <person name="Wang J."/>
            <person name="Wang M."/>
        </authorList>
    </citation>
    <scope>NUCLEOTIDE SEQUENCE [LARGE SCALE GENOMIC DNA]</scope>
    <source>
        <strain evidence="3 5">ATCC 27076</strain>
    </source>
</reference>
<dbReference type="AlphaFoldDB" id="A0AAC9WEN0"/>
<dbReference type="Proteomes" id="UP000192478">
    <property type="component" value="Chromosome"/>
</dbReference>
<proteinExistence type="predicted"/>
<dbReference type="PANTHER" id="PTHR42783">
    <property type="entry name" value="GLUTAMATE SYNTHASE [NADPH] SMALL CHAIN"/>
    <property type="match status" value="1"/>
</dbReference>
<dbReference type="Pfam" id="PF07992">
    <property type="entry name" value="Pyr_redox_2"/>
    <property type="match status" value="1"/>
</dbReference>
<evidence type="ECO:0000313" key="5">
    <source>
        <dbReference type="Proteomes" id="UP000177894"/>
    </source>
</evidence>
<feature type="domain" description="Dihydroprymidine dehydrogenase" evidence="2">
    <location>
        <begin position="3"/>
        <end position="96"/>
    </location>
</feature>
<reference evidence="4 6" key="2">
    <citation type="submission" date="2017-03" db="EMBL/GenBank/DDBJ databases">
        <title>Complete sequence of Clostridium formicaceticum DSM 92.</title>
        <authorList>
            <person name="Poehlein A."/>
            <person name="Karl M."/>
            <person name="Bengelsdorf F.R."/>
            <person name="Duerre P."/>
            <person name="Daniel R."/>
        </authorList>
    </citation>
    <scope>NUCLEOTIDE SEQUENCE [LARGE SCALE GENOMIC DNA]</scope>
    <source>
        <strain evidence="4 6">DSM 92</strain>
    </source>
</reference>
<sequence>MAKHIMHEAKRCLNCKNPQCQAGCPIATDIPGFIQNFLGGNIEKAGKDLFANNPLSVICSVVCPHEHQCEGGCILGKKGKPVNISGIENYISDYYLSTPKTYDIEKKPGKVAIIGSGPAGLTAAFLLGEKGFHVTLFEAQEKLGGFLRYGIPEFRLPNRILDTFTENLVKIGVKIRPNTLIGPILTIDTLFRDGYDAVFIATGVWNPNTLNVKGESLGHVHYAVAYLKNPDVFSLGSRVVVVGGGNTAMDVARTAIRKGAKEVTVLYRRDEESLPAIPSEVELAKLDGVKFEFLVSPIEITENHVKCIRNELTDGGLRHIEDTEFLIEIDSLIIAASQGPRSNIVAHTTGIQVNDRGLLITDEKGMTTREGVFASGDVVTGAKTVVEAVHHTKLVCDAIESYVDDKYKNNDKK</sequence>
<dbReference type="Pfam" id="PF14691">
    <property type="entry name" value="Fer4_20"/>
    <property type="match status" value="1"/>
</dbReference>
<dbReference type="SUPFAM" id="SSF46548">
    <property type="entry name" value="alpha-helical ferredoxin"/>
    <property type="match status" value="1"/>
</dbReference>
<dbReference type="PRINTS" id="PR00368">
    <property type="entry name" value="FADPNR"/>
</dbReference>
<dbReference type="InterPro" id="IPR036188">
    <property type="entry name" value="FAD/NAD-bd_sf"/>
</dbReference>
<dbReference type="InterPro" id="IPR023753">
    <property type="entry name" value="FAD/NAD-binding_dom"/>
</dbReference>
<keyword evidence="5" id="KW-1185">Reference proteome</keyword>
<keyword evidence="4" id="KW-0560">Oxidoreductase</keyword>
<dbReference type="GO" id="GO:0004355">
    <property type="term" value="F:glutamate synthase (NADPH) activity"/>
    <property type="evidence" value="ECO:0007669"/>
    <property type="project" value="UniProtKB-EC"/>
</dbReference>
<dbReference type="Gene3D" id="3.50.50.60">
    <property type="entry name" value="FAD/NAD(P)-binding domain"/>
    <property type="match status" value="2"/>
</dbReference>
<dbReference type="EMBL" id="CP020559">
    <property type="protein sequence ID" value="ARE85784.1"/>
    <property type="molecule type" value="Genomic_DNA"/>
</dbReference>
<evidence type="ECO:0000313" key="3">
    <source>
        <dbReference type="EMBL" id="AOY75496.1"/>
    </source>
</evidence>
<feature type="domain" description="FAD/NAD(P)-binding" evidence="1">
    <location>
        <begin position="110"/>
        <end position="391"/>
    </location>
</feature>
<dbReference type="Gene3D" id="1.10.1060.10">
    <property type="entry name" value="Alpha-helical ferredoxin"/>
    <property type="match status" value="1"/>
</dbReference>